<evidence type="ECO:0000313" key="2">
    <source>
        <dbReference type="EMBL" id="MED6116413.1"/>
    </source>
</evidence>
<feature type="compositionally biased region" description="Basic and acidic residues" evidence="1">
    <location>
        <begin position="32"/>
        <end position="56"/>
    </location>
</feature>
<sequence length="79" mass="8965">GAGQGNDGTVTEASKTAHHEKNIIFLRRVSKEKRNAPLKRLDHKETRSSRNSEKRNPPCMHQNHRKMTEPPGKRPKNGS</sequence>
<dbReference type="EMBL" id="JASCZI010002763">
    <property type="protein sequence ID" value="MED6116413.1"/>
    <property type="molecule type" value="Genomic_DNA"/>
</dbReference>
<protein>
    <submittedName>
        <fullName evidence="2">Uncharacterized protein</fullName>
    </submittedName>
</protein>
<keyword evidence="3" id="KW-1185">Reference proteome</keyword>
<reference evidence="2 3" key="1">
    <citation type="journal article" date="2023" name="Plants (Basel)">
        <title>Bridging the Gap: Combining Genomics and Transcriptomics Approaches to Understand Stylosanthes scabra, an Orphan Legume from the Brazilian Caatinga.</title>
        <authorList>
            <person name="Ferreira-Neto J.R.C."/>
            <person name="da Silva M.D."/>
            <person name="Binneck E."/>
            <person name="de Melo N.F."/>
            <person name="da Silva R.H."/>
            <person name="de Melo A.L.T.M."/>
            <person name="Pandolfi V."/>
            <person name="Bustamante F.O."/>
            <person name="Brasileiro-Vidal A.C."/>
            <person name="Benko-Iseppon A.M."/>
        </authorList>
    </citation>
    <scope>NUCLEOTIDE SEQUENCE [LARGE SCALE GENOMIC DNA]</scope>
    <source>
        <tissue evidence="2">Leaves</tissue>
    </source>
</reference>
<dbReference type="Proteomes" id="UP001341840">
    <property type="component" value="Unassembled WGS sequence"/>
</dbReference>
<evidence type="ECO:0000313" key="3">
    <source>
        <dbReference type="Proteomes" id="UP001341840"/>
    </source>
</evidence>
<name>A0ABU6QXV9_9FABA</name>
<evidence type="ECO:0000256" key="1">
    <source>
        <dbReference type="SAM" id="MobiDB-lite"/>
    </source>
</evidence>
<organism evidence="2 3">
    <name type="scientific">Stylosanthes scabra</name>
    <dbReference type="NCBI Taxonomy" id="79078"/>
    <lineage>
        <taxon>Eukaryota</taxon>
        <taxon>Viridiplantae</taxon>
        <taxon>Streptophyta</taxon>
        <taxon>Embryophyta</taxon>
        <taxon>Tracheophyta</taxon>
        <taxon>Spermatophyta</taxon>
        <taxon>Magnoliopsida</taxon>
        <taxon>eudicotyledons</taxon>
        <taxon>Gunneridae</taxon>
        <taxon>Pentapetalae</taxon>
        <taxon>rosids</taxon>
        <taxon>fabids</taxon>
        <taxon>Fabales</taxon>
        <taxon>Fabaceae</taxon>
        <taxon>Papilionoideae</taxon>
        <taxon>50 kb inversion clade</taxon>
        <taxon>dalbergioids sensu lato</taxon>
        <taxon>Dalbergieae</taxon>
        <taxon>Pterocarpus clade</taxon>
        <taxon>Stylosanthes</taxon>
    </lineage>
</organism>
<comment type="caution">
    <text evidence="2">The sequence shown here is derived from an EMBL/GenBank/DDBJ whole genome shotgun (WGS) entry which is preliminary data.</text>
</comment>
<gene>
    <name evidence="2" type="ORF">PIB30_100160</name>
</gene>
<proteinExistence type="predicted"/>
<accession>A0ABU6QXV9</accession>
<feature type="non-terminal residue" evidence="2">
    <location>
        <position position="1"/>
    </location>
</feature>
<feature type="region of interest" description="Disordered" evidence="1">
    <location>
        <begin position="1"/>
        <end position="79"/>
    </location>
</feature>